<keyword evidence="2" id="KW-0378">Hydrolase</keyword>
<dbReference type="AlphaFoldDB" id="A0A170PMU2"/>
<sequence>MRDFSTWLSRMTSGVLAAILCFGASSSAVAQDEAGFQAYLRTLRSQAEARGVSRATLDAVMPGLTLNTRVIELDRAQPGAANNPSAVPNFAPYKAQHVDTARITRGRQAYLAQRGRLARIERETGVPESIMVAIWGHETNYGKVMGGFDLPRALATLAYEGRRRELFADEFISALLMVDRGVPISQLKGSWAGATGGPQFLPSIYLRLARDGDGDGRIDIWTSEADTLASIGNYFANAGWRPGQPWGLAVSVPPGFDRNQIVNRTVSPRCPRVFARHSGWKTVAEWRAMGLVPETRNWPADNVLATLMEPDGPGKTAYLLTGNYRVILDYNCSNFYALSVGLLADAVER</sequence>
<gene>
    <name evidence="2" type="ORF">MGWOODY_Smn68</name>
</gene>
<evidence type="ECO:0000259" key="1">
    <source>
        <dbReference type="Pfam" id="PF13406"/>
    </source>
</evidence>
<organism evidence="2">
    <name type="scientific">hydrothermal vent metagenome</name>
    <dbReference type="NCBI Taxonomy" id="652676"/>
    <lineage>
        <taxon>unclassified sequences</taxon>
        <taxon>metagenomes</taxon>
        <taxon>ecological metagenomes</taxon>
    </lineage>
</organism>
<dbReference type="InterPro" id="IPR031304">
    <property type="entry name" value="SLT_2"/>
</dbReference>
<dbReference type="GO" id="GO:0008933">
    <property type="term" value="F:peptidoglycan lytic transglycosylase activity"/>
    <property type="evidence" value="ECO:0007669"/>
    <property type="project" value="TreeGrafter"/>
</dbReference>
<dbReference type="SUPFAM" id="SSF53955">
    <property type="entry name" value="Lysozyme-like"/>
    <property type="match status" value="1"/>
</dbReference>
<name>A0A170PMU2_9ZZZZ</name>
<dbReference type="PANTHER" id="PTHR30163:SF8">
    <property type="entry name" value="LYTIC MUREIN TRANSGLYCOSYLASE"/>
    <property type="match status" value="1"/>
</dbReference>
<dbReference type="Gene3D" id="1.10.8.350">
    <property type="entry name" value="Bacterial muramidase"/>
    <property type="match status" value="1"/>
</dbReference>
<dbReference type="Pfam" id="PF13406">
    <property type="entry name" value="SLT_2"/>
    <property type="match status" value="1"/>
</dbReference>
<feature type="domain" description="Transglycosylase SLT" evidence="1">
    <location>
        <begin position="36"/>
        <end position="345"/>
    </location>
</feature>
<dbReference type="InterPro" id="IPR011970">
    <property type="entry name" value="MltB_2"/>
</dbReference>
<dbReference type="EC" id="3.2.1.-" evidence="2"/>
<dbReference type="GO" id="GO:0016798">
    <property type="term" value="F:hydrolase activity, acting on glycosyl bonds"/>
    <property type="evidence" value="ECO:0007669"/>
    <property type="project" value="UniProtKB-KW"/>
</dbReference>
<dbReference type="InterPro" id="IPR043426">
    <property type="entry name" value="MltB-like"/>
</dbReference>
<dbReference type="EMBL" id="CZQE01000026">
    <property type="protein sequence ID" value="CUS43262.1"/>
    <property type="molecule type" value="Genomic_DNA"/>
</dbReference>
<keyword evidence="2" id="KW-0326">Glycosidase</keyword>
<proteinExistence type="predicted"/>
<dbReference type="InterPro" id="IPR023346">
    <property type="entry name" value="Lysozyme-like_dom_sf"/>
</dbReference>
<dbReference type="GO" id="GO:0009253">
    <property type="term" value="P:peptidoglycan catabolic process"/>
    <property type="evidence" value="ECO:0007669"/>
    <property type="project" value="TreeGrafter"/>
</dbReference>
<dbReference type="PANTHER" id="PTHR30163">
    <property type="entry name" value="MEMBRANE-BOUND LYTIC MUREIN TRANSGLYCOSYLASE B"/>
    <property type="match status" value="1"/>
</dbReference>
<accession>A0A170PMU2</accession>
<dbReference type="NCBIfam" id="TIGR02283">
    <property type="entry name" value="MltB_2"/>
    <property type="match status" value="1"/>
</dbReference>
<dbReference type="Gene3D" id="1.10.530.10">
    <property type="match status" value="1"/>
</dbReference>
<reference evidence="2" key="1">
    <citation type="submission" date="2015-10" db="EMBL/GenBank/DDBJ databases">
        <authorList>
            <person name="Gilbert D.G."/>
        </authorList>
    </citation>
    <scope>NUCLEOTIDE SEQUENCE</scope>
</reference>
<protein>
    <submittedName>
        <fullName evidence="2">Membrane-bound lytic murein transglycosylase B</fullName>
        <ecNumber evidence="2">3.2.1.-</ecNumber>
    </submittedName>
</protein>
<evidence type="ECO:0000313" key="2">
    <source>
        <dbReference type="EMBL" id="CUS43262.1"/>
    </source>
</evidence>